<keyword evidence="1" id="KW-0732">Signal</keyword>
<comment type="caution">
    <text evidence="2">The sequence shown here is derived from an EMBL/GenBank/DDBJ whole genome shotgun (WGS) entry which is preliminary data.</text>
</comment>
<dbReference type="Gene3D" id="2.70.98.10">
    <property type="match status" value="1"/>
</dbReference>
<dbReference type="InterPro" id="IPR014718">
    <property type="entry name" value="GH-type_carb-bd"/>
</dbReference>
<dbReference type="Proteomes" id="UP000316476">
    <property type="component" value="Unassembled WGS sequence"/>
</dbReference>
<dbReference type="AlphaFoldDB" id="A0A5C6FSW8"/>
<organism evidence="2 3">
    <name type="scientific">Crateriforma conspicua</name>
    <dbReference type="NCBI Taxonomy" id="2527996"/>
    <lineage>
        <taxon>Bacteria</taxon>
        <taxon>Pseudomonadati</taxon>
        <taxon>Planctomycetota</taxon>
        <taxon>Planctomycetia</taxon>
        <taxon>Planctomycetales</taxon>
        <taxon>Planctomycetaceae</taxon>
        <taxon>Crateriforma</taxon>
    </lineage>
</organism>
<evidence type="ECO:0000256" key="1">
    <source>
        <dbReference type="SAM" id="SignalP"/>
    </source>
</evidence>
<proteinExistence type="predicted"/>
<accession>A0A5C6FSW8</accession>
<evidence type="ECO:0008006" key="4">
    <source>
        <dbReference type="Google" id="ProtNLM"/>
    </source>
</evidence>
<protein>
    <recommendedName>
        <fullName evidence="4">Aldose 1-epimerase</fullName>
    </recommendedName>
</protein>
<dbReference type="GO" id="GO:0003824">
    <property type="term" value="F:catalytic activity"/>
    <property type="evidence" value="ECO:0007669"/>
    <property type="project" value="InterPro"/>
</dbReference>
<name>A0A5C6FSW8_9PLAN</name>
<dbReference type="GO" id="GO:0005975">
    <property type="term" value="P:carbohydrate metabolic process"/>
    <property type="evidence" value="ECO:0007669"/>
    <property type="project" value="InterPro"/>
</dbReference>
<dbReference type="OrthoDB" id="5621785at2"/>
<reference evidence="2 3" key="1">
    <citation type="submission" date="2019-02" db="EMBL/GenBank/DDBJ databases">
        <title>Deep-cultivation of Planctomycetes and their phenomic and genomic characterization uncovers novel biology.</title>
        <authorList>
            <person name="Wiegand S."/>
            <person name="Jogler M."/>
            <person name="Boedeker C."/>
            <person name="Pinto D."/>
            <person name="Vollmers J."/>
            <person name="Rivas-Marin E."/>
            <person name="Kohn T."/>
            <person name="Peeters S.H."/>
            <person name="Heuer A."/>
            <person name="Rast P."/>
            <person name="Oberbeckmann S."/>
            <person name="Bunk B."/>
            <person name="Jeske O."/>
            <person name="Meyerdierks A."/>
            <person name="Storesund J.E."/>
            <person name="Kallscheuer N."/>
            <person name="Luecker S."/>
            <person name="Lage O.M."/>
            <person name="Pohl T."/>
            <person name="Merkel B.J."/>
            <person name="Hornburger P."/>
            <person name="Mueller R.-W."/>
            <person name="Bruemmer F."/>
            <person name="Labrenz M."/>
            <person name="Spormann A.M."/>
            <person name="Op Den Camp H."/>
            <person name="Overmann J."/>
            <person name="Amann R."/>
            <person name="Jetten M.S.M."/>
            <person name="Mascher T."/>
            <person name="Medema M.H."/>
            <person name="Devos D.P."/>
            <person name="Kaster A.-K."/>
            <person name="Ovreas L."/>
            <person name="Rohde M."/>
            <person name="Galperin M.Y."/>
            <person name="Jogler C."/>
        </authorList>
    </citation>
    <scope>NUCLEOTIDE SEQUENCE [LARGE SCALE GENOMIC DNA]</scope>
    <source>
        <strain evidence="2 3">V7</strain>
    </source>
</reference>
<sequence length="351" mass="40075" precursor="true">MKDRARCRWRPIPQRFARHIFCVAWLLAFASAVCADTFDWQRYPTVVLTDGPVKARVYMPDQQRGINRGVRFDRSGFVGRVEYRGHRWFGPWHEMDDPSRNDNVMGTAGEFGMGTAGMPSPLGFNEAEEGQAFIKIGVGRVKKQGEHYRFGGAYEAIEEPPWKVKQESNRLEFRQELNHGGPWPYEYSKQIIVDDDIPGFRIEYELTNLGSHPIQQTYYAHNFISIDDQSIGPDCELKFGVPMNPEKDRPEVSFSDQMMTFLRPMPEGRSFLLQMSGGPFPVSANQVTVRNRQTGAGLRITGDASLERFHVWCTDRVICPEPFVKVHVAPGETFSWNDTYELLVAPSGENK</sequence>
<feature type="chain" id="PRO_5023053484" description="Aldose 1-epimerase" evidence="1">
    <location>
        <begin position="36"/>
        <end position="351"/>
    </location>
</feature>
<dbReference type="InterPro" id="IPR011013">
    <property type="entry name" value="Gal_mutarotase_sf_dom"/>
</dbReference>
<dbReference type="EMBL" id="SJPZ01000001">
    <property type="protein sequence ID" value="TWU64608.1"/>
    <property type="molecule type" value="Genomic_DNA"/>
</dbReference>
<dbReference type="RefSeq" id="WP_146410262.1">
    <property type="nucleotide sequence ID" value="NZ_SJPZ01000001.1"/>
</dbReference>
<evidence type="ECO:0000313" key="2">
    <source>
        <dbReference type="EMBL" id="TWU64608.1"/>
    </source>
</evidence>
<dbReference type="GO" id="GO:0030246">
    <property type="term" value="F:carbohydrate binding"/>
    <property type="evidence" value="ECO:0007669"/>
    <property type="project" value="InterPro"/>
</dbReference>
<dbReference type="SUPFAM" id="SSF74650">
    <property type="entry name" value="Galactose mutarotase-like"/>
    <property type="match status" value="1"/>
</dbReference>
<feature type="signal peptide" evidence="1">
    <location>
        <begin position="1"/>
        <end position="35"/>
    </location>
</feature>
<evidence type="ECO:0000313" key="3">
    <source>
        <dbReference type="Proteomes" id="UP000316476"/>
    </source>
</evidence>
<gene>
    <name evidence="2" type="ORF">V7x_01520</name>
</gene>